<evidence type="ECO:0000256" key="3">
    <source>
        <dbReference type="ARBA" id="ARBA00022801"/>
    </source>
</evidence>
<dbReference type="InterPro" id="IPR051515">
    <property type="entry name" value="IRG"/>
</dbReference>
<dbReference type="Ensembl" id="ENSLAFT00000036994.1">
    <property type="protein sequence ID" value="ENSLAFP00000028138.1"/>
    <property type="gene ID" value="ENSLAFG00000029002.1"/>
</dbReference>
<dbReference type="GO" id="GO:0005525">
    <property type="term" value="F:GTP binding"/>
    <property type="evidence" value="ECO:0007669"/>
    <property type="project" value="UniProtKB-KW"/>
</dbReference>
<dbReference type="AlphaFoldDB" id="G3UJX9"/>
<accession>G3UJX9</accession>
<dbReference type="InterPro" id="IPR030385">
    <property type="entry name" value="G_IRG_dom"/>
</dbReference>
<protein>
    <recommendedName>
        <fullName evidence="6">IRG-type G domain-containing protein</fullName>
    </recommendedName>
</protein>
<dbReference type="FunFam" id="3.40.50.300:FF:000541">
    <property type="entry name" value="Immunity related GTPase M"/>
    <property type="match status" value="2"/>
</dbReference>
<feature type="domain" description="IRG-type G" evidence="6">
    <location>
        <begin position="36"/>
        <end position="218"/>
    </location>
</feature>
<dbReference type="PANTHER" id="PTHR32341:SF13">
    <property type="entry name" value="GTP-BINDING PROTEIN"/>
    <property type="match status" value="1"/>
</dbReference>
<evidence type="ECO:0000256" key="4">
    <source>
        <dbReference type="ARBA" id="ARBA00023134"/>
    </source>
</evidence>
<reference evidence="7" key="3">
    <citation type="submission" date="2025-09" db="UniProtKB">
        <authorList>
            <consortium name="Ensembl"/>
        </authorList>
    </citation>
    <scope>IDENTIFICATION</scope>
    <source>
        <strain evidence="7">Isolate ISIS603380</strain>
    </source>
</reference>
<evidence type="ECO:0000256" key="1">
    <source>
        <dbReference type="ARBA" id="ARBA00005429"/>
    </source>
</evidence>
<evidence type="ECO:0000256" key="5">
    <source>
        <dbReference type="SAM" id="Coils"/>
    </source>
</evidence>
<reference evidence="7 8" key="1">
    <citation type="submission" date="2009-06" db="EMBL/GenBank/DDBJ databases">
        <title>The Genome Sequence of Loxodonta africana (African elephant).</title>
        <authorList>
            <person name="Di Palma F."/>
            <person name="Heiman D."/>
            <person name="Young S."/>
            <person name="Johnson J."/>
            <person name="Lander E.S."/>
            <person name="Lindblad-Toh K."/>
        </authorList>
    </citation>
    <scope>NUCLEOTIDE SEQUENCE [LARGE SCALE GENOMIC DNA]</scope>
    <source>
        <strain evidence="7 8">Isolate ISIS603380</strain>
    </source>
</reference>
<dbReference type="InParanoid" id="G3UJX9"/>
<reference evidence="7" key="2">
    <citation type="submission" date="2025-08" db="UniProtKB">
        <authorList>
            <consortium name="Ensembl"/>
        </authorList>
    </citation>
    <scope>IDENTIFICATION</scope>
    <source>
        <strain evidence="7">Isolate ISIS603380</strain>
    </source>
</reference>
<evidence type="ECO:0000313" key="8">
    <source>
        <dbReference type="Proteomes" id="UP000007646"/>
    </source>
</evidence>
<dbReference type="InterPro" id="IPR007743">
    <property type="entry name" value="Immunity-related_GTPase-like"/>
</dbReference>
<sequence>ILSQETLKGIQADLREGKLKDMVEKIQKSLVEAQNAPLDVAVIGESGVGKSSFINALRGLSHEEKESASVGVVETTKEKTPYQHPKYPKVTFWDLPGSGTPNFLPETYLETVEFAKYDFFIIISSTRFTYSDALLAQKIKNDGKKFYFVRTKVDNDLYNEERSKPKSFKKERVLQQIRDHCLANLSHIGVPEPCIFLVSNFDLADFDFPRLEETLLMELPSHKRHTFALLIPCLSDSAIEMKRDFFKGKIWLDALSTAALALIPFMPFIYGFDTPEQEKCLGLYRSHFGLDDKSIKEIAQKLGTPEQEIRSSIKSLDFQSLVKDDEIVAKAKKCDNFSIFGFTTSRTRGQTRDRCWIQNKSTTFARPAKTHKKSGPFNRPSSSLANSQDTGDFIPLIHIIGPISCPFVISIITGKTSFPESKSSPNEDTILKLSDAEYKKLIYRMLQDIRDDLRNEIRQSTEKAKEHTDNPQMSDFLGRKSILFKHQEDEEITSLTSTYKRDNCYSSLFFIAYELTNLHRASTPATSLNSGLGSNMLLPFDLIKVIVSEKKPILYISLTNKKQRKKKALYYLLTKEEKDLLYGTGVLPQLQRKCPRNVRELLVKADHRPPSVCVVLCFHPTFSNFAVCPTELLIQELKYLNPLKLITKICKANIKKKYINLNYDKHLVTLISWLFPILNLERGKGTYDVRIGKDGRDRLYLVTPPTEKPLLGTKEDLLLFQALQILTNKLAFCCYGLLWIAISVLICPVLLGQAWSSNIYYKLQRTKTILLLVAKRTEIYQRRSQGDYTGLMVPMQRDLCWRCLPFSSLTGFSFSQQTHRHMILIHCVKKLEEGQRSVPSTERRFSSPRGLGVVTRLLGTTLDEVPRQQMGLAGALTEQKEPNGATQGTPQPERWFAPAQVLCPSKPRETNPLSKRTFLRAKVTPLLTDMAEYSGSAHDPVSASFPSVVPYCTGWSISPEAGAMDIEKALADGNLLEVVSVVKNTLKTASRTPVKIAVTGDSGNGMSSFINALRGIGHEEEASAPTGVVRTTQTPASYLSSNFPNVELWDQPGMGRSQSLESYVLEMGFSKYELFIIIASEQFNMNHVMLAKTIERIKKKFYVVCTKLDRDLSASVLREEQLLKNIQENILENLCGVVCEPPIFLVSSLDPVLHDFPKLRNTLQMDLIHIRCHGPLQMLSHTCEKIINDKVISLQKTIVAHSFQDILGIWDPDDLTECLKTYRLIFGVDDESLQKVTHRMGTAVVDYVALMKSQDLQTLSRTD</sequence>
<dbReference type="Gene3D" id="3.40.50.300">
    <property type="entry name" value="P-loop containing nucleotide triphosphate hydrolases"/>
    <property type="match status" value="2"/>
</dbReference>
<dbReference type="GO" id="GO:0000045">
    <property type="term" value="P:autophagosome assembly"/>
    <property type="evidence" value="ECO:0007669"/>
    <property type="project" value="TreeGrafter"/>
</dbReference>
<proteinExistence type="inferred from homology"/>
<dbReference type="GO" id="GO:0005789">
    <property type="term" value="C:endoplasmic reticulum membrane"/>
    <property type="evidence" value="ECO:0007669"/>
    <property type="project" value="TreeGrafter"/>
</dbReference>
<dbReference type="GeneTree" id="ENSGT00950000183007"/>
<keyword evidence="5" id="KW-0175">Coiled coil</keyword>
<keyword evidence="8" id="KW-1185">Reference proteome</keyword>
<dbReference type="GO" id="GO:0003924">
    <property type="term" value="F:GTPase activity"/>
    <property type="evidence" value="ECO:0007669"/>
    <property type="project" value="TreeGrafter"/>
</dbReference>
<dbReference type="Proteomes" id="UP000007646">
    <property type="component" value="Unassembled WGS sequence"/>
</dbReference>
<dbReference type="CDD" id="cd04104">
    <property type="entry name" value="p47_IIGP_like"/>
    <property type="match status" value="1"/>
</dbReference>
<dbReference type="eggNOG" id="ENOG502QS9R">
    <property type="taxonomic scope" value="Eukaryota"/>
</dbReference>
<dbReference type="Pfam" id="PF05049">
    <property type="entry name" value="IIGP"/>
    <property type="match status" value="3"/>
</dbReference>
<evidence type="ECO:0000256" key="2">
    <source>
        <dbReference type="ARBA" id="ARBA00022741"/>
    </source>
</evidence>
<dbReference type="InterPro" id="IPR027417">
    <property type="entry name" value="P-loop_NTPase"/>
</dbReference>
<organism evidence="7 8">
    <name type="scientific">Loxodonta africana</name>
    <name type="common">African elephant</name>
    <dbReference type="NCBI Taxonomy" id="9785"/>
    <lineage>
        <taxon>Eukaryota</taxon>
        <taxon>Metazoa</taxon>
        <taxon>Chordata</taxon>
        <taxon>Craniata</taxon>
        <taxon>Vertebrata</taxon>
        <taxon>Euteleostomi</taxon>
        <taxon>Mammalia</taxon>
        <taxon>Eutheria</taxon>
        <taxon>Afrotheria</taxon>
        <taxon>Proboscidea</taxon>
        <taxon>Elephantidae</taxon>
        <taxon>Loxodonta</taxon>
    </lineage>
</organism>
<feature type="domain" description="IRG-type G" evidence="6">
    <location>
        <begin position="992"/>
        <end position="1166"/>
    </location>
</feature>
<keyword evidence="4" id="KW-0342">GTP-binding</keyword>
<dbReference type="HOGENOM" id="CLU_260978_0_0_1"/>
<dbReference type="GO" id="GO:0035458">
    <property type="term" value="P:cellular response to interferon-beta"/>
    <property type="evidence" value="ECO:0007669"/>
    <property type="project" value="TreeGrafter"/>
</dbReference>
<comment type="similarity">
    <text evidence="1">Belongs to the TRAFAC class dynamin-like GTPase superfamily. IRG family.</text>
</comment>
<dbReference type="GO" id="GO:0045087">
    <property type="term" value="P:innate immune response"/>
    <property type="evidence" value="ECO:0007669"/>
    <property type="project" value="TreeGrafter"/>
</dbReference>
<dbReference type="SUPFAM" id="SSF52540">
    <property type="entry name" value="P-loop containing nucleoside triphosphate hydrolases"/>
    <property type="match status" value="2"/>
</dbReference>
<name>G3UJX9_LOXAF</name>
<feature type="coiled-coil region" evidence="5">
    <location>
        <begin position="443"/>
        <end position="470"/>
    </location>
</feature>
<dbReference type="STRING" id="9785.ENSLAFP00000028138"/>
<keyword evidence="3" id="KW-0378">Hydrolase</keyword>
<keyword evidence="2" id="KW-0547">Nucleotide-binding</keyword>
<dbReference type="PANTHER" id="PTHR32341">
    <property type="entry name" value="INTERFERON-INDUCIBLE GTPASE"/>
    <property type="match status" value="1"/>
</dbReference>
<dbReference type="PROSITE" id="PS51716">
    <property type="entry name" value="G_IRG"/>
    <property type="match status" value="2"/>
</dbReference>
<evidence type="ECO:0000259" key="6">
    <source>
        <dbReference type="PROSITE" id="PS51716"/>
    </source>
</evidence>
<evidence type="ECO:0000313" key="7">
    <source>
        <dbReference type="Ensembl" id="ENSLAFP00000028138.1"/>
    </source>
</evidence>